<feature type="compositionally biased region" description="Low complexity" evidence="1">
    <location>
        <begin position="55"/>
        <end position="66"/>
    </location>
</feature>
<feature type="compositionally biased region" description="Polar residues" evidence="1">
    <location>
        <begin position="364"/>
        <end position="378"/>
    </location>
</feature>
<dbReference type="WBParaSite" id="GPLIN_000191200">
    <property type="protein sequence ID" value="GPLIN_000191200"/>
    <property type="gene ID" value="GPLIN_000191200"/>
</dbReference>
<feature type="region of interest" description="Disordered" evidence="1">
    <location>
        <begin position="265"/>
        <end position="305"/>
    </location>
</feature>
<dbReference type="InterPro" id="IPR003124">
    <property type="entry name" value="WH2_dom"/>
</dbReference>
<evidence type="ECO:0000256" key="1">
    <source>
        <dbReference type="SAM" id="MobiDB-lite"/>
    </source>
</evidence>
<keyword evidence="3" id="KW-1185">Reference proteome</keyword>
<dbReference type="AlphaFoldDB" id="A0A183BMS7"/>
<feature type="compositionally biased region" description="Polar residues" evidence="1">
    <location>
        <begin position="87"/>
        <end position="96"/>
    </location>
</feature>
<evidence type="ECO:0000313" key="4">
    <source>
        <dbReference type="WBParaSite" id="GPLIN_000191200"/>
    </source>
</evidence>
<feature type="region of interest" description="Disordered" evidence="1">
    <location>
        <begin position="23"/>
        <end position="104"/>
    </location>
</feature>
<accession>A0A183BMS7</accession>
<dbReference type="SMART" id="SM00246">
    <property type="entry name" value="WH2"/>
    <property type="match status" value="2"/>
</dbReference>
<feature type="domain" description="WH2" evidence="2">
    <location>
        <begin position="4"/>
        <end position="21"/>
    </location>
</feature>
<organism evidence="3 4">
    <name type="scientific">Globodera pallida</name>
    <name type="common">Potato cyst nematode worm</name>
    <name type="synonym">Heterodera pallida</name>
    <dbReference type="NCBI Taxonomy" id="36090"/>
    <lineage>
        <taxon>Eukaryota</taxon>
        <taxon>Metazoa</taxon>
        <taxon>Ecdysozoa</taxon>
        <taxon>Nematoda</taxon>
        <taxon>Chromadorea</taxon>
        <taxon>Rhabditida</taxon>
        <taxon>Tylenchina</taxon>
        <taxon>Tylenchomorpha</taxon>
        <taxon>Tylenchoidea</taxon>
        <taxon>Heteroderidae</taxon>
        <taxon>Heteroderinae</taxon>
        <taxon>Globodera</taxon>
    </lineage>
</organism>
<protein>
    <submittedName>
        <fullName evidence="4">WH2 domain-containing protein</fullName>
    </submittedName>
</protein>
<dbReference type="Pfam" id="PF02205">
    <property type="entry name" value="WH2"/>
    <property type="match status" value="2"/>
</dbReference>
<feature type="region of interest" description="Disordered" evidence="1">
    <location>
        <begin position="142"/>
        <end position="186"/>
    </location>
</feature>
<feature type="domain" description="WH2" evidence="2">
    <location>
        <begin position="105"/>
        <end position="123"/>
    </location>
</feature>
<feature type="compositionally biased region" description="Polar residues" evidence="1">
    <location>
        <begin position="146"/>
        <end position="158"/>
    </location>
</feature>
<feature type="compositionally biased region" description="Polar residues" evidence="1">
    <location>
        <begin position="265"/>
        <end position="280"/>
    </location>
</feature>
<sequence length="644" mass="69629">MAFVGHPVLADIRKGFRLRPTQTVDKSKPIIQAEGEQLPDLLHNPSPSPAPAPAPAQAQSNGTPRAAPAPPPPPPMPAAKDTKRQLNKTAQTQKSAGGQPMSADQRQKLLAQIRAGGVSLRRVHTADKSGLILDEQQQRALGTHNGAASPQSLDSQGKSPSPRTTPSSSSASALSPTPISAGNSGCCHRTLSDDSSDFMLMMNGCVQQNHYHLHSDHQHYLPDHQHNCPGLNSHQQQQQQPSQHRTPPTLAFLSPPDMVIGRVPSPTTSPAKCHQATTIIRVNGTAGRRDSYSDDQQQPKPKSDFQFDEQKQVLDRQGEVATLCAQRSASAKIVAFRKLQQRHQQQAESAASSYCTLPRKAKAQTPQQHWHASMSSPQNGGGTLPSMRSPRALPTLSGGTATGQSIHSRRAQSPSDWHGTKWPPATTTKIAVNCSKPPPNTQQQRLQNPFNQQQNANAVPNPNLRWRSPSPQAQGDARPLLQRSASSSMAQFAPAELSAPAQSSATFRPFGQRVAGGGAHRQHFERIRGSFEDAEKRNGAAERNAAVLWKRAAQERKDFCERRPPQPMFCWTWTASKSATPAASNFVPAGTSAENAATPTNGVDLRDLQALDGAQLAALRADFKFAIDLDGDGNGKRLIRIVRR</sequence>
<dbReference type="GO" id="GO:0003779">
    <property type="term" value="F:actin binding"/>
    <property type="evidence" value="ECO:0007669"/>
    <property type="project" value="InterPro"/>
</dbReference>
<evidence type="ECO:0000259" key="2">
    <source>
        <dbReference type="PROSITE" id="PS51082"/>
    </source>
</evidence>
<feature type="compositionally biased region" description="Pro residues" evidence="1">
    <location>
        <begin position="67"/>
        <end position="77"/>
    </location>
</feature>
<proteinExistence type="predicted"/>
<reference evidence="4" key="3">
    <citation type="submission" date="2016-06" db="UniProtKB">
        <authorList>
            <consortium name="WormBaseParasite"/>
        </authorList>
    </citation>
    <scope>IDENTIFICATION</scope>
</reference>
<name>A0A183BMS7_GLOPA</name>
<dbReference type="PROSITE" id="PS51082">
    <property type="entry name" value="WH2"/>
    <property type="match status" value="2"/>
</dbReference>
<feature type="region of interest" description="Disordered" evidence="1">
    <location>
        <begin position="358"/>
        <end position="504"/>
    </location>
</feature>
<reference evidence="3" key="1">
    <citation type="submission" date="2013-12" db="EMBL/GenBank/DDBJ databases">
        <authorList>
            <person name="Aslett M."/>
        </authorList>
    </citation>
    <scope>NUCLEOTIDE SEQUENCE [LARGE SCALE GENOMIC DNA]</scope>
    <source>
        <strain evidence="3">Lindley</strain>
    </source>
</reference>
<reference evidence="3" key="2">
    <citation type="submission" date="2014-05" db="EMBL/GenBank/DDBJ databases">
        <title>The genome and life-stage specific transcriptomes of Globodera pallida elucidate key aspects of plant parasitism by a cyst nematode.</title>
        <authorList>
            <person name="Cotton J.A."/>
            <person name="Lilley C.J."/>
            <person name="Jones L.M."/>
            <person name="Kikuchi T."/>
            <person name="Reid A.J."/>
            <person name="Thorpe P."/>
            <person name="Tsai I.J."/>
            <person name="Beasley H."/>
            <person name="Blok V."/>
            <person name="Cock P.J.A."/>
            <person name="Van den Akker S.E."/>
            <person name="Holroyd N."/>
            <person name="Hunt M."/>
            <person name="Mantelin S."/>
            <person name="Naghra H."/>
            <person name="Pain A."/>
            <person name="Palomares-Rius J.E."/>
            <person name="Zarowiecki M."/>
            <person name="Berriman M."/>
            <person name="Jones J.T."/>
            <person name="Urwin P.E."/>
        </authorList>
    </citation>
    <scope>NUCLEOTIDE SEQUENCE [LARGE SCALE GENOMIC DNA]</scope>
    <source>
        <strain evidence="3">Lindley</strain>
    </source>
</reference>
<dbReference type="Proteomes" id="UP000050741">
    <property type="component" value="Unassembled WGS sequence"/>
</dbReference>
<feature type="compositionally biased region" description="Polar residues" evidence="1">
    <location>
        <begin position="397"/>
        <end position="415"/>
    </location>
</feature>
<feature type="region of interest" description="Disordered" evidence="1">
    <location>
        <begin position="221"/>
        <end position="250"/>
    </location>
</feature>
<evidence type="ECO:0000313" key="3">
    <source>
        <dbReference type="Proteomes" id="UP000050741"/>
    </source>
</evidence>
<feature type="compositionally biased region" description="Low complexity" evidence="1">
    <location>
        <begin position="159"/>
        <end position="181"/>
    </location>
</feature>
<feature type="compositionally biased region" description="Low complexity" evidence="1">
    <location>
        <begin position="442"/>
        <end position="463"/>
    </location>
</feature>